<feature type="chain" id="PRO_5002980550" description="LytR/CpsA/Psr regulator C-terminal domain-containing protein" evidence="1">
    <location>
        <begin position="27"/>
        <end position="204"/>
    </location>
</feature>
<evidence type="ECO:0000256" key="1">
    <source>
        <dbReference type="SAM" id="SignalP"/>
    </source>
</evidence>
<evidence type="ECO:0000313" key="4">
    <source>
        <dbReference type="Proteomes" id="UP000000841"/>
    </source>
</evidence>
<dbReference type="Pfam" id="PF13399">
    <property type="entry name" value="LytR_C"/>
    <property type="match status" value="1"/>
</dbReference>
<dbReference type="eggNOG" id="ENOG5032WRF">
    <property type="taxonomic scope" value="Bacteria"/>
</dbReference>
<evidence type="ECO:0000313" key="3">
    <source>
        <dbReference type="EMBL" id="ACU97424.1"/>
    </source>
</evidence>
<accession>C7MYK5</accession>
<name>C7MYK5_SACVD</name>
<proteinExistence type="predicted"/>
<dbReference type="EMBL" id="CP001683">
    <property type="protein sequence ID" value="ACU97424.1"/>
    <property type="molecule type" value="Genomic_DNA"/>
</dbReference>
<organism evidence="3 4">
    <name type="scientific">Saccharomonospora viridis (strain ATCC 15386 / DSM 43017 / JCM 3036 / CCUG 5913 / NBRC 12207 / NCIMB 9602 / P101)</name>
    <name type="common">Thermoactinomyces viridis</name>
    <dbReference type="NCBI Taxonomy" id="471857"/>
    <lineage>
        <taxon>Bacteria</taxon>
        <taxon>Bacillati</taxon>
        <taxon>Actinomycetota</taxon>
        <taxon>Actinomycetes</taxon>
        <taxon>Pseudonocardiales</taxon>
        <taxon>Pseudonocardiaceae</taxon>
        <taxon>Saccharomonospora</taxon>
    </lineage>
</organism>
<dbReference type="STRING" id="471857.Svir_24300"/>
<keyword evidence="1" id="KW-0732">Signal</keyword>
<dbReference type="NCBIfam" id="NF035953">
    <property type="entry name" value="integrity_Cei"/>
    <property type="match status" value="1"/>
</dbReference>
<gene>
    <name evidence="3" type="ordered locus">Svir_24300</name>
</gene>
<evidence type="ECO:0000259" key="2">
    <source>
        <dbReference type="Pfam" id="PF13399"/>
    </source>
</evidence>
<protein>
    <recommendedName>
        <fullName evidence="2">LytR/CpsA/Psr regulator C-terminal domain-containing protein</fullName>
    </recommendedName>
</protein>
<dbReference type="Gene3D" id="3.30.70.2390">
    <property type="match status" value="1"/>
</dbReference>
<dbReference type="InterPro" id="IPR027381">
    <property type="entry name" value="LytR/CpsA/Psr_C"/>
</dbReference>
<dbReference type="AlphaFoldDB" id="C7MYK5"/>
<reference evidence="3 4" key="1">
    <citation type="journal article" date="2009" name="Stand. Genomic Sci.">
        <title>Complete genome sequence of Saccharomonospora viridis type strain (P101).</title>
        <authorList>
            <person name="Pati A."/>
            <person name="Sikorski J."/>
            <person name="Nolan M."/>
            <person name="Lapidus A."/>
            <person name="Copeland A."/>
            <person name="Glavina Del Rio T."/>
            <person name="Lucas S."/>
            <person name="Chen F."/>
            <person name="Tice H."/>
            <person name="Pitluck S."/>
            <person name="Cheng J.F."/>
            <person name="Chertkov O."/>
            <person name="Brettin T."/>
            <person name="Han C."/>
            <person name="Detter J.C."/>
            <person name="Kuske C."/>
            <person name="Bruce D."/>
            <person name="Goodwin L."/>
            <person name="Chain P."/>
            <person name="D'haeseleer P."/>
            <person name="Chen A."/>
            <person name="Palaniappan K."/>
            <person name="Ivanova N."/>
            <person name="Mavromatis K."/>
            <person name="Mikhailova N."/>
            <person name="Rohde M."/>
            <person name="Tindall B.J."/>
            <person name="Goker M."/>
            <person name="Bristow J."/>
            <person name="Eisen J.A."/>
            <person name="Markowitz V."/>
            <person name="Hugenholtz P."/>
            <person name="Kyrpides N.C."/>
            <person name="Klenk H.P."/>
        </authorList>
    </citation>
    <scope>NUCLEOTIDE SEQUENCE [LARGE SCALE GENOMIC DNA]</scope>
    <source>
        <strain evidence="4">ATCC 15386 / DSM 43017 / JCM 3036 / NBRC 12207 / P101</strain>
    </source>
</reference>
<sequence length="204" mass="22162">MLFLGTLCVAAVVVWVNAISSSPDLAESIACEPRIDPSEGTTFTRLPHDTLLETSPLPPSLVEVTVLNANGTRGEASIATEELRRLGFTRVTEPRNDEVYTDGVVADCHGQIRFGPEGERAARTVQLIDPCLELVQDGRNDASVDLAIGTKFNDFRMSDAAVDILDRLKSWESGEAAETDEQSLNDEGPVIEPELLTETLPKHC</sequence>
<keyword evidence="4" id="KW-1185">Reference proteome</keyword>
<dbReference type="KEGG" id="svi:Svir_24300"/>
<feature type="signal peptide" evidence="1">
    <location>
        <begin position="1"/>
        <end position="26"/>
    </location>
</feature>
<dbReference type="HOGENOM" id="CLU_104158_0_0_11"/>
<dbReference type="Proteomes" id="UP000000841">
    <property type="component" value="Chromosome"/>
</dbReference>
<feature type="domain" description="LytR/CpsA/Psr regulator C-terminal" evidence="2">
    <location>
        <begin position="62"/>
        <end position="152"/>
    </location>
</feature>